<dbReference type="EMBL" id="BMLW01000005">
    <property type="protein sequence ID" value="GGP11020.1"/>
    <property type="molecule type" value="Genomic_DNA"/>
</dbReference>
<proteinExistence type="predicted"/>
<evidence type="ECO:0000313" key="1">
    <source>
        <dbReference type="EMBL" id="GGP11020.1"/>
    </source>
</evidence>
<dbReference type="Proteomes" id="UP000641206">
    <property type="component" value="Unassembled WGS sequence"/>
</dbReference>
<evidence type="ECO:0000313" key="2">
    <source>
        <dbReference type="Proteomes" id="UP000641206"/>
    </source>
</evidence>
<keyword evidence="2" id="KW-1185">Reference proteome</keyword>
<comment type="caution">
    <text evidence="1">The sequence shown here is derived from an EMBL/GenBank/DDBJ whole genome shotgun (WGS) entry which is preliminary data.</text>
</comment>
<protein>
    <submittedName>
        <fullName evidence="1">Uncharacterized protein</fullName>
    </submittedName>
</protein>
<gene>
    <name evidence="1" type="ORF">GCM10011346_21460</name>
</gene>
<sequence length="66" mass="7490">MTYSGNGDGTINLYNIPSHWPSAEQIDETMAAYTEDILKNTELIYIETGNDEDIKNLIDKAIRLQK</sequence>
<dbReference type="RefSeq" id="WP_188734415.1">
    <property type="nucleotide sequence ID" value="NZ_BMLW01000005.1"/>
</dbReference>
<reference evidence="2" key="1">
    <citation type="journal article" date="2019" name="Int. J. Syst. Evol. Microbiol.">
        <title>The Global Catalogue of Microorganisms (GCM) 10K type strain sequencing project: providing services to taxonomists for standard genome sequencing and annotation.</title>
        <authorList>
            <consortium name="The Broad Institute Genomics Platform"/>
            <consortium name="The Broad Institute Genome Sequencing Center for Infectious Disease"/>
            <person name="Wu L."/>
            <person name="Ma J."/>
        </authorList>
    </citation>
    <scope>NUCLEOTIDE SEQUENCE [LARGE SCALE GENOMIC DNA]</scope>
    <source>
        <strain evidence="2">CGMCC 1.7693</strain>
    </source>
</reference>
<organism evidence="1 2">
    <name type="scientific">Oceanobacillus neutriphilus</name>
    <dbReference type="NCBI Taxonomy" id="531815"/>
    <lineage>
        <taxon>Bacteria</taxon>
        <taxon>Bacillati</taxon>
        <taxon>Bacillota</taxon>
        <taxon>Bacilli</taxon>
        <taxon>Bacillales</taxon>
        <taxon>Bacillaceae</taxon>
        <taxon>Oceanobacillus</taxon>
    </lineage>
</organism>
<accession>A0ABQ2NUQ4</accession>
<name>A0ABQ2NUQ4_9BACI</name>